<dbReference type="GO" id="GO:0016020">
    <property type="term" value="C:membrane"/>
    <property type="evidence" value="ECO:0007669"/>
    <property type="project" value="UniProtKB-SubCell"/>
</dbReference>
<dbReference type="Pfam" id="PF01370">
    <property type="entry name" value="Epimerase"/>
    <property type="match status" value="1"/>
</dbReference>
<evidence type="ECO:0000313" key="5">
    <source>
        <dbReference type="Proteomes" id="UP000279446"/>
    </source>
</evidence>
<dbReference type="CDD" id="cd05250">
    <property type="entry name" value="CC3_like_SDR_a"/>
    <property type="match status" value="1"/>
</dbReference>
<dbReference type="RefSeq" id="WP_127193071.1">
    <property type="nucleotide sequence ID" value="NZ_JAUSSS010000004.1"/>
</dbReference>
<evidence type="ECO:0000256" key="2">
    <source>
        <dbReference type="ARBA" id="ARBA00023136"/>
    </source>
</evidence>
<dbReference type="PANTHER" id="PTHR14097:SF7">
    <property type="entry name" value="OXIDOREDUCTASE HTATIP2"/>
    <property type="match status" value="1"/>
</dbReference>
<name>A0A433Y737_9BACL</name>
<dbReference type="Gene3D" id="3.40.50.720">
    <property type="entry name" value="NAD(P)-binding Rossmann-like Domain"/>
    <property type="match status" value="1"/>
</dbReference>
<evidence type="ECO:0000256" key="1">
    <source>
        <dbReference type="ARBA" id="ARBA00004370"/>
    </source>
</evidence>
<dbReference type="AlphaFoldDB" id="A0A433Y737"/>
<dbReference type="InterPro" id="IPR001509">
    <property type="entry name" value="Epimerase_deHydtase"/>
</dbReference>
<dbReference type="Proteomes" id="UP000279446">
    <property type="component" value="Unassembled WGS sequence"/>
</dbReference>
<proteinExistence type="predicted"/>
<dbReference type="InterPro" id="IPR036291">
    <property type="entry name" value="NAD(P)-bd_dom_sf"/>
</dbReference>
<comment type="subcellular location">
    <subcellularLocation>
        <location evidence="1">Membrane</location>
    </subcellularLocation>
</comment>
<accession>A0A433Y737</accession>
<reference evidence="4 5" key="1">
    <citation type="submission" date="2018-12" db="EMBL/GenBank/DDBJ databases">
        <authorList>
            <person name="Sun L."/>
            <person name="Chen Z."/>
        </authorList>
    </citation>
    <scope>NUCLEOTIDE SEQUENCE [LARGE SCALE GENOMIC DNA]</scope>
    <source>
        <strain evidence="4 5">DSM 15890</strain>
    </source>
</reference>
<gene>
    <name evidence="4" type="ORF">EJP82_15985</name>
</gene>
<organism evidence="4 5">
    <name type="scientific">Paenibacillus anaericanus</name>
    <dbReference type="NCBI Taxonomy" id="170367"/>
    <lineage>
        <taxon>Bacteria</taxon>
        <taxon>Bacillati</taxon>
        <taxon>Bacillota</taxon>
        <taxon>Bacilli</taxon>
        <taxon>Bacillales</taxon>
        <taxon>Paenibacillaceae</taxon>
        <taxon>Paenibacillus</taxon>
    </lineage>
</organism>
<dbReference type="EMBL" id="RZNY01000013">
    <property type="protein sequence ID" value="RUT45179.1"/>
    <property type="molecule type" value="Genomic_DNA"/>
</dbReference>
<sequence length="222" mass="24705">MGKRALIAGSTGLVGNELLHYLLEAEEYDQVIAIVRSSLQIVHSKLTEKIVDFDQLEEVQEYFAVDDVFCCLGTTIKKAKSQDAMYKIDVEYPLTIARLAKEQGALHFLLISSMGANPNSSVWYSKIKGNLEQELSKIGYDSTSILRPSLLLGNRQEFRLGEQWGGSIFKVVSPLLVGPFRKYRAIQAKNVALAMYRIAQLTSPGVTIYPSDKLASIASRKQ</sequence>
<dbReference type="PANTHER" id="PTHR14097">
    <property type="entry name" value="OXIDOREDUCTASE HTATIP2"/>
    <property type="match status" value="1"/>
</dbReference>
<evidence type="ECO:0000259" key="3">
    <source>
        <dbReference type="Pfam" id="PF01370"/>
    </source>
</evidence>
<dbReference type="SUPFAM" id="SSF51735">
    <property type="entry name" value="NAD(P)-binding Rossmann-fold domains"/>
    <property type="match status" value="1"/>
</dbReference>
<feature type="domain" description="NAD-dependent epimerase/dehydratase" evidence="3">
    <location>
        <begin position="5"/>
        <end position="115"/>
    </location>
</feature>
<keyword evidence="2" id="KW-0472">Membrane</keyword>
<keyword evidence="5" id="KW-1185">Reference proteome</keyword>
<dbReference type="OrthoDB" id="9798632at2"/>
<evidence type="ECO:0000313" key="4">
    <source>
        <dbReference type="EMBL" id="RUT45179.1"/>
    </source>
</evidence>
<comment type="caution">
    <text evidence="4">The sequence shown here is derived from an EMBL/GenBank/DDBJ whole genome shotgun (WGS) entry which is preliminary data.</text>
</comment>
<protein>
    <submittedName>
        <fullName evidence="4">Oxidoreductase</fullName>
    </submittedName>
</protein>